<keyword evidence="6" id="KW-0997">Cell inner membrane</keyword>
<dbReference type="CDD" id="cd12837">
    <property type="entry name" value="EcCorA-like_u1"/>
    <property type="match status" value="1"/>
</dbReference>
<dbReference type="InterPro" id="IPR004488">
    <property type="entry name" value="Mg/Co-transport_prot_CorA"/>
</dbReference>
<accession>A0AAN4UM99</accession>
<keyword evidence="8 13" id="KW-0460">Magnesium</keyword>
<feature type="transmembrane region" description="Helical" evidence="13">
    <location>
        <begin position="264"/>
        <end position="288"/>
    </location>
</feature>
<comment type="caution">
    <text evidence="14">The sequence shown here is derived from an EMBL/GenBank/DDBJ whole genome shotgun (WGS) entry which is preliminary data.</text>
</comment>
<evidence type="ECO:0000256" key="6">
    <source>
        <dbReference type="ARBA" id="ARBA00022519"/>
    </source>
</evidence>
<comment type="catalytic activity">
    <reaction evidence="12">
        <text>Mg(2+)(in) = Mg(2+)(out)</text>
        <dbReference type="Rhea" id="RHEA:29827"/>
        <dbReference type="ChEBI" id="CHEBI:18420"/>
    </reaction>
</comment>
<evidence type="ECO:0000313" key="14">
    <source>
        <dbReference type="EMBL" id="GHD98082.1"/>
    </source>
</evidence>
<comment type="subcellular location">
    <subcellularLocation>
        <location evidence="1">Cell inner membrane</location>
        <topology evidence="1">Multi-pass membrane protein</topology>
    </subcellularLocation>
    <subcellularLocation>
        <location evidence="13">Membrane</location>
        <topology evidence="13">Multi-pass membrane protein</topology>
    </subcellularLocation>
</comment>
<evidence type="ECO:0000256" key="9">
    <source>
        <dbReference type="ARBA" id="ARBA00022989"/>
    </source>
</evidence>
<dbReference type="Proteomes" id="UP000634647">
    <property type="component" value="Unassembled WGS sequence"/>
</dbReference>
<organism evidence="14 15">
    <name type="scientific">Allgaiera indica</name>
    <dbReference type="NCBI Taxonomy" id="765699"/>
    <lineage>
        <taxon>Bacteria</taxon>
        <taxon>Pseudomonadati</taxon>
        <taxon>Pseudomonadota</taxon>
        <taxon>Alphaproteobacteria</taxon>
        <taxon>Rhodobacterales</taxon>
        <taxon>Paracoccaceae</taxon>
        <taxon>Allgaiera</taxon>
    </lineage>
</organism>
<evidence type="ECO:0000256" key="13">
    <source>
        <dbReference type="RuleBase" id="RU362010"/>
    </source>
</evidence>
<dbReference type="InterPro" id="IPR050829">
    <property type="entry name" value="CorA_MIT"/>
</dbReference>
<keyword evidence="11 13" id="KW-0472">Membrane</keyword>
<evidence type="ECO:0000256" key="1">
    <source>
        <dbReference type="ARBA" id="ARBA00004429"/>
    </source>
</evidence>
<dbReference type="PANTHER" id="PTHR47685">
    <property type="entry name" value="MAGNESIUM TRANSPORT PROTEIN CORA"/>
    <property type="match status" value="1"/>
</dbReference>
<dbReference type="SUPFAM" id="SSF144083">
    <property type="entry name" value="Magnesium transport protein CorA, transmembrane region"/>
    <property type="match status" value="1"/>
</dbReference>
<keyword evidence="4 13" id="KW-0813">Transport</keyword>
<dbReference type="AlphaFoldDB" id="A0AAN4UM99"/>
<evidence type="ECO:0000256" key="10">
    <source>
        <dbReference type="ARBA" id="ARBA00023065"/>
    </source>
</evidence>
<dbReference type="EMBL" id="BNAB01000001">
    <property type="protein sequence ID" value="GHD98082.1"/>
    <property type="molecule type" value="Genomic_DNA"/>
</dbReference>
<dbReference type="NCBIfam" id="TIGR00383">
    <property type="entry name" value="corA"/>
    <property type="match status" value="1"/>
</dbReference>
<evidence type="ECO:0000256" key="2">
    <source>
        <dbReference type="ARBA" id="ARBA00009765"/>
    </source>
</evidence>
<dbReference type="Pfam" id="PF01544">
    <property type="entry name" value="CorA"/>
    <property type="match status" value="1"/>
</dbReference>
<evidence type="ECO:0000313" key="15">
    <source>
        <dbReference type="Proteomes" id="UP000634647"/>
    </source>
</evidence>
<dbReference type="GO" id="GO:0015095">
    <property type="term" value="F:magnesium ion transmembrane transporter activity"/>
    <property type="evidence" value="ECO:0007669"/>
    <property type="project" value="UniProtKB-UniRule"/>
</dbReference>
<comment type="function">
    <text evidence="13">Mediates influx of magnesium ions.</text>
</comment>
<sequence length="326" mass="36970">MNAMLRNFINEAGRLRVQEGSPDLTEQLVWVDLIAPSTDEQRALGDRLGIAIPTQEEMEEIEISSRLYKEDGAIFMTAILPSHADGDDPEMRPVTFILSGPRLITLRYHEPRAFKTFPVRAEKVPMGCDSGESVLVALLEAIVDRLADILERAGREVDQISRAVFRYRIDKPTRSRDFQAVLEDIGRKGDLTSNIRDSLVTLERLVGFLGQATLQLKSAKDMRERIKTLSRDIRSLEDHSSFLSQKITFLLDATLGMINIEQNAIIKIFSVAAVVFLPPTLIASIYGMNFKYMPELHWDLGYPWAIGLMILSAILPYLYFKRRGWL</sequence>
<reference evidence="14" key="1">
    <citation type="journal article" date="2014" name="Int. J. Syst. Evol. Microbiol.">
        <title>Complete genome sequence of Corynebacterium casei LMG S-19264T (=DSM 44701T), isolated from a smear-ripened cheese.</title>
        <authorList>
            <consortium name="US DOE Joint Genome Institute (JGI-PGF)"/>
            <person name="Walter F."/>
            <person name="Albersmeier A."/>
            <person name="Kalinowski J."/>
            <person name="Ruckert C."/>
        </authorList>
    </citation>
    <scope>NUCLEOTIDE SEQUENCE</scope>
    <source>
        <strain evidence="14">CGMCC 1.10859</strain>
    </source>
</reference>
<dbReference type="InterPro" id="IPR045863">
    <property type="entry name" value="CorA_TM1_TM2"/>
</dbReference>
<dbReference type="SUPFAM" id="SSF143865">
    <property type="entry name" value="CorA soluble domain-like"/>
    <property type="match status" value="1"/>
</dbReference>
<keyword evidence="5 13" id="KW-1003">Cell membrane</keyword>
<proteinExistence type="inferred from homology"/>
<evidence type="ECO:0000256" key="8">
    <source>
        <dbReference type="ARBA" id="ARBA00022842"/>
    </source>
</evidence>
<dbReference type="RefSeq" id="WP_210184766.1">
    <property type="nucleotide sequence ID" value="NZ_BNAB01000001.1"/>
</dbReference>
<dbReference type="InterPro" id="IPR002523">
    <property type="entry name" value="MgTranspt_CorA/ZnTranspt_ZntB"/>
</dbReference>
<evidence type="ECO:0000256" key="3">
    <source>
        <dbReference type="ARBA" id="ARBA00019439"/>
    </source>
</evidence>
<evidence type="ECO:0000256" key="12">
    <source>
        <dbReference type="ARBA" id="ARBA00034269"/>
    </source>
</evidence>
<gene>
    <name evidence="13 14" type="primary">corA</name>
    <name evidence="14" type="ORF">GCM10008024_00170</name>
</gene>
<dbReference type="GO" id="GO:0005886">
    <property type="term" value="C:plasma membrane"/>
    <property type="evidence" value="ECO:0007669"/>
    <property type="project" value="UniProtKB-SubCell"/>
</dbReference>
<keyword evidence="9 13" id="KW-1133">Transmembrane helix</keyword>
<feature type="transmembrane region" description="Helical" evidence="13">
    <location>
        <begin position="300"/>
        <end position="320"/>
    </location>
</feature>
<dbReference type="Gene3D" id="1.20.58.340">
    <property type="entry name" value="Magnesium transport protein CorA, transmembrane region"/>
    <property type="match status" value="2"/>
</dbReference>
<evidence type="ECO:0000256" key="4">
    <source>
        <dbReference type="ARBA" id="ARBA00022448"/>
    </source>
</evidence>
<dbReference type="InterPro" id="IPR045861">
    <property type="entry name" value="CorA_cytoplasmic_dom"/>
</dbReference>
<keyword evidence="7 13" id="KW-0812">Transmembrane</keyword>
<name>A0AAN4UM99_9RHOB</name>
<dbReference type="FunFam" id="1.20.58.340:FF:000001">
    <property type="entry name" value="Magnesium transport protein CorA"/>
    <property type="match status" value="1"/>
</dbReference>
<reference evidence="14" key="2">
    <citation type="submission" date="2023-06" db="EMBL/GenBank/DDBJ databases">
        <authorList>
            <person name="Sun Q."/>
            <person name="Zhou Y."/>
        </authorList>
    </citation>
    <scope>NUCLEOTIDE SEQUENCE</scope>
    <source>
        <strain evidence="14">CGMCC 1.10859</strain>
    </source>
</reference>
<evidence type="ECO:0000256" key="7">
    <source>
        <dbReference type="ARBA" id="ARBA00022692"/>
    </source>
</evidence>
<dbReference type="Gene3D" id="3.30.460.20">
    <property type="entry name" value="CorA soluble domain-like"/>
    <property type="match status" value="1"/>
</dbReference>
<dbReference type="PANTHER" id="PTHR47685:SF1">
    <property type="entry name" value="MAGNESIUM TRANSPORT PROTEIN CORA"/>
    <property type="match status" value="1"/>
</dbReference>
<dbReference type="GO" id="GO:0015099">
    <property type="term" value="F:nickel cation transmembrane transporter activity"/>
    <property type="evidence" value="ECO:0007669"/>
    <property type="project" value="TreeGrafter"/>
</dbReference>
<keyword evidence="10 13" id="KW-0406">Ion transport</keyword>
<evidence type="ECO:0000256" key="11">
    <source>
        <dbReference type="ARBA" id="ARBA00023136"/>
    </source>
</evidence>
<protein>
    <recommendedName>
        <fullName evidence="3 13">Magnesium transport protein CorA</fullName>
    </recommendedName>
</protein>
<comment type="similarity">
    <text evidence="2 13">Belongs to the CorA metal ion transporter (MIT) (TC 1.A.35) family.</text>
</comment>
<dbReference type="GO" id="GO:0015087">
    <property type="term" value="F:cobalt ion transmembrane transporter activity"/>
    <property type="evidence" value="ECO:0007669"/>
    <property type="project" value="UniProtKB-UniRule"/>
</dbReference>
<evidence type="ECO:0000256" key="5">
    <source>
        <dbReference type="ARBA" id="ARBA00022475"/>
    </source>
</evidence>